<reference evidence="3 4" key="1">
    <citation type="submission" date="2019-03" db="EMBL/GenBank/DDBJ databases">
        <title>Genomic features of bacteria from cold environments.</title>
        <authorList>
            <person name="Shen L."/>
        </authorList>
    </citation>
    <scope>NUCLEOTIDE SEQUENCE [LARGE SCALE GENOMIC DNA]</scope>
    <source>
        <strain evidence="4">T3246-1</strain>
    </source>
</reference>
<gene>
    <name evidence="3" type="ORF">EXU48_05455</name>
</gene>
<dbReference type="InterPro" id="IPR047057">
    <property type="entry name" value="MerR_fam"/>
</dbReference>
<dbReference type="PANTHER" id="PTHR30204:SF97">
    <property type="entry name" value="MERR FAMILY REGULATORY PROTEIN"/>
    <property type="match status" value="1"/>
</dbReference>
<dbReference type="PROSITE" id="PS50937">
    <property type="entry name" value="HTH_MERR_2"/>
    <property type="match status" value="1"/>
</dbReference>
<keyword evidence="1" id="KW-0238">DNA-binding</keyword>
<dbReference type="PANTHER" id="PTHR30204">
    <property type="entry name" value="REDOX-CYCLING DRUG-SENSING TRANSCRIPTIONAL ACTIVATOR SOXR"/>
    <property type="match status" value="1"/>
</dbReference>
<evidence type="ECO:0000313" key="3">
    <source>
        <dbReference type="EMBL" id="TDE97696.1"/>
    </source>
</evidence>
<sequence length="383" mass="40561">MWTTYNRFRSYSRPFQNWFIRRGKSCSIPAGRLPSIGRPIRGRHERRGVPVVAARSRSDASGSDDGIRLTVAAVAARLGVAAPTLRTWDRRYGLGPSGHTAGSHRRYNASDISRLETMRRLTLEGVAPADAAKLATRSALSSVDLSADAEHRDGHSYAGTQEVAGLASSDLDDGPTLEIVDPLSLAAAAVESDEGRVRRLVRRSALGTSLLGAWRTLVLPALELLAGRDNADRPGHDPEIVLRGAMLAAVREFGSTASGTAGEVVILTDAASVVESHVLAGELSHRGLPTRVVRPRTRSTDEALAVVRRRGMRMVVILGEPDGAAEVAASVSATGGHVFVISHARIAADIPDVHRARTLAGAVHEIEALLSEAPHTGNPAGDG</sequence>
<proteinExistence type="predicted"/>
<dbReference type="SUPFAM" id="SSF46955">
    <property type="entry name" value="Putative DNA-binding domain"/>
    <property type="match status" value="1"/>
</dbReference>
<organism evidence="3 4">
    <name type="scientific">Occultella glacieicola</name>
    <dbReference type="NCBI Taxonomy" id="2518684"/>
    <lineage>
        <taxon>Bacteria</taxon>
        <taxon>Bacillati</taxon>
        <taxon>Actinomycetota</taxon>
        <taxon>Actinomycetes</taxon>
        <taxon>Micrococcales</taxon>
        <taxon>Ruaniaceae</taxon>
        <taxon>Occultella</taxon>
    </lineage>
</organism>
<protein>
    <submittedName>
        <fullName evidence="3">MerR family transcriptional regulator</fullName>
    </submittedName>
</protein>
<name>A0ABY2E7Z7_9MICO</name>
<evidence type="ECO:0000313" key="4">
    <source>
        <dbReference type="Proteomes" id="UP000504882"/>
    </source>
</evidence>
<feature type="domain" description="HTH merR-type" evidence="2">
    <location>
        <begin position="68"/>
        <end position="137"/>
    </location>
</feature>
<dbReference type="SMART" id="SM00422">
    <property type="entry name" value="HTH_MERR"/>
    <property type="match status" value="1"/>
</dbReference>
<dbReference type="EMBL" id="SMNA01000002">
    <property type="protein sequence ID" value="TDE97696.1"/>
    <property type="molecule type" value="Genomic_DNA"/>
</dbReference>
<evidence type="ECO:0000256" key="1">
    <source>
        <dbReference type="ARBA" id="ARBA00023125"/>
    </source>
</evidence>
<dbReference type="Pfam" id="PF13411">
    <property type="entry name" value="MerR_1"/>
    <property type="match status" value="1"/>
</dbReference>
<evidence type="ECO:0000259" key="2">
    <source>
        <dbReference type="PROSITE" id="PS50937"/>
    </source>
</evidence>
<dbReference type="Gene3D" id="1.10.1660.10">
    <property type="match status" value="1"/>
</dbReference>
<accession>A0ABY2E7Z7</accession>
<keyword evidence="4" id="KW-1185">Reference proteome</keyword>
<dbReference type="Proteomes" id="UP000504882">
    <property type="component" value="Unassembled WGS sequence"/>
</dbReference>
<comment type="caution">
    <text evidence="3">The sequence shown here is derived from an EMBL/GenBank/DDBJ whole genome shotgun (WGS) entry which is preliminary data.</text>
</comment>
<dbReference type="InterPro" id="IPR009061">
    <property type="entry name" value="DNA-bd_dom_put_sf"/>
</dbReference>
<dbReference type="InterPro" id="IPR000551">
    <property type="entry name" value="MerR-type_HTH_dom"/>
</dbReference>